<organism evidence="2 3">
    <name type="scientific">Sphingomonas panacis</name>
    <dbReference type="NCBI Taxonomy" id="1560345"/>
    <lineage>
        <taxon>Bacteria</taxon>
        <taxon>Pseudomonadati</taxon>
        <taxon>Pseudomonadota</taxon>
        <taxon>Alphaproteobacteria</taxon>
        <taxon>Sphingomonadales</taxon>
        <taxon>Sphingomonadaceae</taxon>
        <taxon>Sphingomonas</taxon>
    </lineage>
</organism>
<feature type="transmembrane region" description="Helical" evidence="1">
    <location>
        <begin position="959"/>
        <end position="982"/>
    </location>
</feature>
<keyword evidence="1" id="KW-0812">Transmembrane</keyword>
<feature type="transmembrane region" description="Helical" evidence="1">
    <location>
        <begin position="905"/>
        <end position="924"/>
    </location>
</feature>
<dbReference type="Gene3D" id="3.30.2090.10">
    <property type="entry name" value="Multidrug efflux transporter AcrB TolC docking domain, DN and DC subdomains"/>
    <property type="match status" value="2"/>
</dbReference>
<dbReference type="InterPro" id="IPR027463">
    <property type="entry name" value="AcrB_DN_DC_subdom"/>
</dbReference>
<dbReference type="OrthoDB" id="9759330at2"/>
<proteinExistence type="predicted"/>
<dbReference type="SUPFAM" id="SSF82714">
    <property type="entry name" value="Multidrug efflux transporter AcrB TolC docking domain, DN and DC subdomains"/>
    <property type="match status" value="2"/>
</dbReference>
<protein>
    <submittedName>
        <fullName evidence="2">RND transporter</fullName>
    </submittedName>
</protein>
<keyword evidence="1" id="KW-0472">Membrane</keyword>
<gene>
    <name evidence="2" type="ORF">AWL63_15445</name>
</gene>
<dbReference type="STRING" id="1560345.AWL63_15445"/>
<sequence length="1085" mass="115465">MGARHSTRKIGVPVLQLVKLALSKPYTFVVLAILIVLSGSIAWVRTPTDIFPDIKIPVIAVVWTYRGLPPEDMAGRVVYYYERQLSSTVNDIDHIESQSLNGVGIVKIFFQPDVDIRTASAQVTAASQTVLKQMPPGITPPQILNYNASTVPILQLALSAKDLSEQKIYDLGQNFIRPALASVQGAAIPSPYGGKERQIQIDLDPDALQARHLSASDVGAALAAQNQIVPAGTTKIGQYEYNVRLNNSPEVVEQLNDLPIKTVDGATVTMRDVAHVRDGSPPQRNVVRVDGGRAVLMTVLKSGAASTIAIVDQAKALLPKIRETLPLSLKVQPLSDQSLFVKAAVSGVIKEGVIAAALTSLMILLFLGSWRSTVIIAASIPLAILAAVAGLAMAGQTLNIMTLGGLALAVGILVDDATVTIENINWHLEQGKPVRAAILDGAEQIVGPAFVSLLCICIAFLPMFFLPGVAGFLFAPMAMAVVFAMIASFVLSRTLVPTMGNYLLRQHATEHTSDVMVSHDAMSGRPESRNVFRRFQSGFEHRFEAVRGYYVALLDFALARRRVFVPAFMAAVLVSFALVPMLGRNFFPTIDAGQINLHVRAPIGTRIEETAAMFDHVEDRIRSVIPPDELVSIVDNIGMPVSGINRAYSNTGGVGPQDGDILVTLSEDHKPTAGYVRRLRKVLPDAFPGSVFSFLPADIISQILNFGAPAPIDVMVTGSDIKGGKVYAQALAEKMQHIPGIADVRVQQTEAYPELGFDVDRAQADRVGITENDVTRSMAVNLAGSFQVAPAFWLNPKNGVSYPIVVQTPQYRTDSLSALQNLPVTGPGGTYQLLGALGTLHREPSPAVVTHYAVQPSYDVYATTQGRDLGAVAADIQKVLDDAKGTLPKGSSVKLRGQVETMNTAFSGLIFGLIGAIVLIYLLIVVNFQSWVDPTVIISALPAALAGIVWMLFATHTPLSVPALTGAIMCMGVATANSVLVVSFARERLAATGDALLAAAEAGATRFRPVLMTALAMIIGMAPMALGLGEGGEQNAPLGRAVIGGLICATLATLVFVPVVFSIAHRKQRRAASAPLVSGTLAHAG</sequence>
<feature type="transmembrane region" description="Helical" evidence="1">
    <location>
        <begin position="563"/>
        <end position="583"/>
    </location>
</feature>
<dbReference type="Pfam" id="PF00873">
    <property type="entry name" value="ACR_tran"/>
    <property type="match status" value="1"/>
</dbReference>
<dbReference type="PANTHER" id="PTHR32063">
    <property type="match status" value="1"/>
</dbReference>
<dbReference type="KEGG" id="span:AWL63_15445"/>
<dbReference type="Gene3D" id="3.30.70.1320">
    <property type="entry name" value="Multidrug efflux transporter AcrB pore domain like"/>
    <property type="match status" value="1"/>
</dbReference>
<feature type="transmembrane region" description="Helical" evidence="1">
    <location>
        <begin position="1041"/>
        <end position="1064"/>
    </location>
</feature>
<feature type="transmembrane region" description="Helical" evidence="1">
    <location>
        <begin position="348"/>
        <end position="367"/>
    </location>
</feature>
<reference evidence="2 3" key="1">
    <citation type="submission" date="2016-01" db="EMBL/GenBank/DDBJ databases">
        <title>Complete genome and mega plasmid sequence of Sphingomonas panacis DCY99 elicits systemic resistance in rice to Xanthomonas oryzae.</title>
        <authorList>
            <person name="Kim Y.J."/>
            <person name="Yang D.C."/>
            <person name="Sing P."/>
        </authorList>
    </citation>
    <scope>NUCLEOTIDE SEQUENCE [LARGE SCALE GENOMIC DNA]</scope>
    <source>
        <strain evidence="2 3">DCY99</strain>
    </source>
</reference>
<feature type="transmembrane region" description="Helical" evidence="1">
    <location>
        <begin position="1010"/>
        <end position="1029"/>
    </location>
</feature>
<accession>A0A1B3ZCJ0</accession>
<feature type="transmembrane region" description="Helical" evidence="1">
    <location>
        <begin position="374"/>
        <end position="394"/>
    </location>
</feature>
<feature type="transmembrane region" description="Helical" evidence="1">
    <location>
        <begin position="445"/>
        <end position="466"/>
    </location>
</feature>
<dbReference type="InterPro" id="IPR001036">
    <property type="entry name" value="Acrflvin-R"/>
</dbReference>
<dbReference type="Gene3D" id="3.30.70.1440">
    <property type="entry name" value="Multidrug efflux transporter AcrB pore domain"/>
    <property type="match status" value="1"/>
</dbReference>
<dbReference type="SUPFAM" id="SSF82866">
    <property type="entry name" value="Multidrug efflux transporter AcrB transmembrane domain"/>
    <property type="match status" value="2"/>
</dbReference>
<keyword evidence="1" id="KW-1133">Transmembrane helix</keyword>
<dbReference type="GO" id="GO:0005886">
    <property type="term" value="C:plasma membrane"/>
    <property type="evidence" value="ECO:0007669"/>
    <property type="project" value="TreeGrafter"/>
</dbReference>
<dbReference type="PRINTS" id="PR00702">
    <property type="entry name" value="ACRIFLAVINRP"/>
</dbReference>
<feature type="transmembrane region" description="Helical" evidence="1">
    <location>
        <begin position="26"/>
        <end position="44"/>
    </location>
</feature>
<dbReference type="Gene3D" id="3.30.70.1430">
    <property type="entry name" value="Multidrug efflux transporter AcrB pore domain"/>
    <property type="match status" value="2"/>
</dbReference>
<feature type="transmembrane region" description="Helical" evidence="1">
    <location>
        <begin position="400"/>
        <end position="424"/>
    </location>
</feature>
<dbReference type="SUPFAM" id="SSF82693">
    <property type="entry name" value="Multidrug efflux transporter AcrB pore domain, PN1, PN2, PC1 and PC2 subdomains"/>
    <property type="match status" value="2"/>
</dbReference>
<dbReference type="Gene3D" id="1.20.1640.10">
    <property type="entry name" value="Multidrug efflux transporter AcrB transmembrane domain"/>
    <property type="match status" value="2"/>
</dbReference>
<feature type="transmembrane region" description="Helical" evidence="1">
    <location>
        <begin position="936"/>
        <end position="953"/>
    </location>
</feature>
<dbReference type="EMBL" id="CP014168">
    <property type="protein sequence ID" value="AOH85144.1"/>
    <property type="molecule type" value="Genomic_DNA"/>
</dbReference>
<evidence type="ECO:0000313" key="2">
    <source>
        <dbReference type="EMBL" id="AOH85144.1"/>
    </source>
</evidence>
<keyword evidence="3" id="KW-1185">Reference proteome</keyword>
<dbReference type="PANTHER" id="PTHR32063:SF8">
    <property type="entry name" value="CATION EFFLUX PROTEIN"/>
    <property type="match status" value="1"/>
</dbReference>
<evidence type="ECO:0000313" key="3">
    <source>
        <dbReference type="Proteomes" id="UP000094256"/>
    </source>
</evidence>
<evidence type="ECO:0000256" key="1">
    <source>
        <dbReference type="SAM" id="Phobius"/>
    </source>
</evidence>
<dbReference type="GO" id="GO:0042910">
    <property type="term" value="F:xenobiotic transmembrane transporter activity"/>
    <property type="evidence" value="ECO:0007669"/>
    <property type="project" value="TreeGrafter"/>
</dbReference>
<name>A0A1B3ZCJ0_9SPHN</name>
<dbReference type="AlphaFoldDB" id="A0A1B3ZCJ0"/>
<dbReference type="Proteomes" id="UP000094256">
    <property type="component" value="Chromosome"/>
</dbReference>
<feature type="transmembrane region" description="Helical" evidence="1">
    <location>
        <begin position="472"/>
        <end position="496"/>
    </location>
</feature>